<dbReference type="RefSeq" id="WP_340312722.1">
    <property type="nucleotide sequence ID" value="NZ_AP028056.1"/>
</dbReference>
<gene>
    <name evidence="2" type="ORF">brsh051_06440</name>
</gene>
<keyword evidence="1" id="KW-0472">Membrane</keyword>
<dbReference type="Proteomes" id="UP001431656">
    <property type="component" value="Chromosome"/>
</dbReference>
<accession>A0AAN0MF08</accession>
<proteinExistence type="predicted"/>
<keyword evidence="1" id="KW-1133">Transmembrane helix</keyword>
<protein>
    <submittedName>
        <fullName evidence="2">Uncharacterized protein</fullName>
    </submittedName>
</protein>
<dbReference type="AlphaFoldDB" id="A0AAN0MF08"/>
<evidence type="ECO:0000313" key="3">
    <source>
        <dbReference type="Proteomes" id="UP001431656"/>
    </source>
</evidence>
<dbReference type="EMBL" id="AP028056">
    <property type="protein sequence ID" value="BEH01363.1"/>
    <property type="molecule type" value="Genomic_DNA"/>
</dbReference>
<feature type="transmembrane region" description="Helical" evidence="1">
    <location>
        <begin position="20"/>
        <end position="40"/>
    </location>
</feature>
<keyword evidence="3" id="KW-1185">Reference proteome</keyword>
<reference evidence="2" key="1">
    <citation type="journal article" date="2024" name="Int. J. Syst. Evol. Microbiol.">
        <title>Brooklawnia propionicigenes sp. nov., a facultatively anaerobic, propionate-producing bacterium isolated from a methanogenic reactor treating waste from cattle farms.</title>
        <authorList>
            <person name="Akita Y."/>
            <person name="Ueki A."/>
            <person name="Tonouchi A."/>
            <person name="Sugawara Y."/>
            <person name="Honma S."/>
            <person name="Kaku N."/>
            <person name="Ueki K."/>
        </authorList>
    </citation>
    <scope>NUCLEOTIDE SEQUENCE</scope>
    <source>
        <strain evidence="2">SH051</strain>
    </source>
</reference>
<sequence length="294" mass="31420">MAYGPRSAPPDPQRRTGALIGVAIIAALAIAIASIVTFIATHSERLEVPVGPAQGCLVTMDDYTTTLTWEQSINASIIVGESIRRGLPARAATIALVTAYQESDLRNLDYGDADSVGLFQQRPSQGWGTVEQIMDPWYSAGKFYEALAKVDGWETGVINDVAQAVQRSAHPEKYAQHEQKGRAWASALTGYSPAAISCIDRVENPANAAFLTDFVATVWPDTVSVTTSETGGLLLSTDSETTSWAVAQLAQIRGQEMGLVSLQAIDQTWAVSSNEYAHWQPAAAAAAPVVVTLR</sequence>
<evidence type="ECO:0000256" key="1">
    <source>
        <dbReference type="SAM" id="Phobius"/>
    </source>
</evidence>
<keyword evidence="1" id="KW-0812">Transmembrane</keyword>
<evidence type="ECO:0000313" key="2">
    <source>
        <dbReference type="EMBL" id="BEH01363.1"/>
    </source>
</evidence>
<name>A0AAN0MF08_9ACTN</name>
<dbReference type="KEGG" id="broo:brsh051_06440"/>
<organism evidence="2 3">
    <name type="scientific">Brooklawnia propionicigenes</name>
    <dbReference type="NCBI Taxonomy" id="3041175"/>
    <lineage>
        <taxon>Bacteria</taxon>
        <taxon>Bacillati</taxon>
        <taxon>Actinomycetota</taxon>
        <taxon>Actinomycetes</taxon>
        <taxon>Propionibacteriales</taxon>
        <taxon>Propionibacteriaceae</taxon>
        <taxon>Brooklawnia</taxon>
    </lineage>
</organism>